<dbReference type="EMBL" id="JAPDRK010000013">
    <property type="protein sequence ID" value="KAJ9606792.1"/>
    <property type="molecule type" value="Genomic_DNA"/>
</dbReference>
<dbReference type="GO" id="GO:0000435">
    <property type="term" value="P:positive regulation of transcription from RNA polymerase II promoter by galactose"/>
    <property type="evidence" value="ECO:0007669"/>
    <property type="project" value="TreeGrafter"/>
</dbReference>
<dbReference type="Proteomes" id="UP001172673">
    <property type="component" value="Unassembled WGS sequence"/>
</dbReference>
<evidence type="ECO:0000256" key="2">
    <source>
        <dbReference type="ARBA" id="ARBA00023163"/>
    </source>
</evidence>
<dbReference type="GO" id="GO:0000981">
    <property type="term" value="F:DNA-binding transcription factor activity, RNA polymerase II-specific"/>
    <property type="evidence" value="ECO:0007669"/>
    <property type="project" value="TreeGrafter"/>
</dbReference>
<dbReference type="AlphaFoldDB" id="A0AA38X4P9"/>
<comment type="caution">
    <text evidence="6">The sequence shown here is derived from an EMBL/GenBank/DDBJ whole genome shotgun (WGS) entry which is preliminary data.</text>
</comment>
<name>A0AA38X4P9_9EURO</name>
<dbReference type="SMART" id="SM00906">
    <property type="entry name" value="Fungal_trans"/>
    <property type="match status" value="1"/>
</dbReference>
<reference evidence="6" key="1">
    <citation type="submission" date="2022-10" db="EMBL/GenBank/DDBJ databases">
        <title>Culturing micro-colonial fungi from biological soil crusts in the Mojave desert and describing Neophaeococcomyces mojavensis, and introducing the new genera and species Taxawa tesnikishii.</title>
        <authorList>
            <person name="Kurbessoian T."/>
            <person name="Stajich J.E."/>
        </authorList>
    </citation>
    <scope>NUCLEOTIDE SEQUENCE</scope>
    <source>
        <strain evidence="6">TK_41</strain>
    </source>
</reference>
<feature type="compositionally biased region" description="Basic and acidic residues" evidence="4">
    <location>
        <begin position="22"/>
        <end position="38"/>
    </location>
</feature>
<protein>
    <recommendedName>
        <fullName evidence="5">Xylanolytic transcriptional activator regulatory domain-containing protein</fullName>
    </recommendedName>
</protein>
<evidence type="ECO:0000256" key="3">
    <source>
        <dbReference type="ARBA" id="ARBA00023242"/>
    </source>
</evidence>
<feature type="region of interest" description="Disordered" evidence="4">
    <location>
        <begin position="96"/>
        <end position="120"/>
    </location>
</feature>
<keyword evidence="7" id="KW-1185">Reference proteome</keyword>
<dbReference type="GO" id="GO:0006351">
    <property type="term" value="P:DNA-templated transcription"/>
    <property type="evidence" value="ECO:0007669"/>
    <property type="project" value="InterPro"/>
</dbReference>
<keyword evidence="2" id="KW-0804">Transcription</keyword>
<feature type="region of interest" description="Disordered" evidence="4">
    <location>
        <begin position="1"/>
        <end position="44"/>
    </location>
</feature>
<organism evidence="6 7">
    <name type="scientific">Cladophialophora chaetospira</name>
    <dbReference type="NCBI Taxonomy" id="386627"/>
    <lineage>
        <taxon>Eukaryota</taxon>
        <taxon>Fungi</taxon>
        <taxon>Dikarya</taxon>
        <taxon>Ascomycota</taxon>
        <taxon>Pezizomycotina</taxon>
        <taxon>Eurotiomycetes</taxon>
        <taxon>Chaetothyriomycetidae</taxon>
        <taxon>Chaetothyriales</taxon>
        <taxon>Herpotrichiellaceae</taxon>
        <taxon>Cladophialophora</taxon>
    </lineage>
</organism>
<dbReference type="GO" id="GO:0008270">
    <property type="term" value="F:zinc ion binding"/>
    <property type="evidence" value="ECO:0007669"/>
    <property type="project" value="InterPro"/>
</dbReference>
<accession>A0AA38X4P9</accession>
<dbReference type="Pfam" id="PF04082">
    <property type="entry name" value="Fungal_trans"/>
    <property type="match status" value="1"/>
</dbReference>
<dbReference type="PANTHER" id="PTHR47424:SF5">
    <property type="entry name" value="ZN(II)2CYS6 TRANSCRIPTION FACTOR (EUROFUNG)"/>
    <property type="match status" value="1"/>
</dbReference>
<dbReference type="PANTHER" id="PTHR47424">
    <property type="entry name" value="REGULATORY PROTEIN GAL4"/>
    <property type="match status" value="1"/>
</dbReference>
<dbReference type="InterPro" id="IPR007219">
    <property type="entry name" value="XnlR_reg_dom"/>
</dbReference>
<dbReference type="GO" id="GO:0000978">
    <property type="term" value="F:RNA polymerase II cis-regulatory region sequence-specific DNA binding"/>
    <property type="evidence" value="ECO:0007669"/>
    <property type="project" value="TreeGrafter"/>
</dbReference>
<gene>
    <name evidence="6" type="ORF">H2200_008801</name>
</gene>
<keyword evidence="1" id="KW-0805">Transcription regulation</keyword>
<feature type="compositionally biased region" description="Low complexity" evidence="4">
    <location>
        <begin position="98"/>
        <end position="107"/>
    </location>
</feature>
<keyword evidence="3" id="KW-0539">Nucleus</keyword>
<evidence type="ECO:0000313" key="6">
    <source>
        <dbReference type="EMBL" id="KAJ9606792.1"/>
    </source>
</evidence>
<feature type="domain" description="Xylanolytic transcriptional activator regulatory" evidence="5">
    <location>
        <begin position="312"/>
        <end position="387"/>
    </location>
</feature>
<evidence type="ECO:0000313" key="7">
    <source>
        <dbReference type="Proteomes" id="UP001172673"/>
    </source>
</evidence>
<evidence type="ECO:0000256" key="4">
    <source>
        <dbReference type="SAM" id="MobiDB-lite"/>
    </source>
</evidence>
<feature type="compositionally biased region" description="Polar residues" evidence="4">
    <location>
        <begin position="1"/>
        <end position="21"/>
    </location>
</feature>
<dbReference type="GO" id="GO:0005634">
    <property type="term" value="C:nucleus"/>
    <property type="evidence" value="ECO:0007669"/>
    <property type="project" value="TreeGrafter"/>
</dbReference>
<evidence type="ECO:0000259" key="5">
    <source>
        <dbReference type="SMART" id="SM00906"/>
    </source>
</evidence>
<evidence type="ECO:0000256" key="1">
    <source>
        <dbReference type="ARBA" id="ARBA00023015"/>
    </source>
</evidence>
<sequence>MVSSLAGTGTGSDASPPQTNGHGEKRKAEADSTPDKQAHTRSKRNRYISIACEFNQMREHIAVLQEQVNDLYASLTELRNRSDIGYSAPIDPQFSLDSSSRSMSMSRTLPPLISPKRAPTRALPQFHGPTSTVYGLDVAKSSLQTMGITHNSGDDGLMSRERSRAASPVMMLQAHPTKDPLWLIDHSEVVRLCRVYEEEIGIMYPVLDIDKVLKQANSLYKFIGASLRAGLGQPSLPGADTFDDEETTVLKMVLAIILTVEGHGRSELGQRFFDAAKPATDLKLVTALDVKSVVLTVLTATFYFQKDEEAQAWRFIGIAARMCIEMGLHRKDSLLKSFTNEAEYQQAIRIFWTVYALDRRWSFGTGMPFALQDADIDPALPEPDEGHPYLKHITKYNQIATKVWYHNLAYEAGQNTKKDEIGFLDYQILQWYSQLPESLQFNNRDLARENEIPGRGVRRLRLLMYLRKNQARISIYRPILHSATSIMEHRHYAQNVIDVAKDTINTLTAVNQMSDIYKTQQVLYNYFLVQALAVLFLSVAHAPAVFCGQTRQEFYAAIELVKGFSTKSHVSKRLWRTIKGLKDMGDKIGLLARGSGTMNDAEQDAHSDAAVAMAGLAGHKVDYNQAYGNPSAAQNHGGQGQELGVSPNDALQITNELSSLFELAGGYGASTPGPDAFNFVGADGDITMPEGFNAFGNEPEFARIMNELF</sequence>
<dbReference type="InterPro" id="IPR051127">
    <property type="entry name" value="Fungal_SecMet_Regulators"/>
</dbReference>
<proteinExistence type="predicted"/>
<dbReference type="CDD" id="cd12148">
    <property type="entry name" value="fungal_TF_MHR"/>
    <property type="match status" value="1"/>
</dbReference>